<dbReference type="RefSeq" id="WP_284327954.1">
    <property type="nucleotide sequence ID" value="NZ_BSUN01000001.1"/>
</dbReference>
<keyword evidence="5 6" id="KW-0472">Membrane</keyword>
<comment type="subcellular location">
    <subcellularLocation>
        <location evidence="1">Cell membrane</location>
        <topology evidence="1">Multi-pass membrane protein</topology>
    </subcellularLocation>
</comment>
<dbReference type="InterPro" id="IPR003838">
    <property type="entry name" value="ABC3_permease_C"/>
</dbReference>
<feature type="transmembrane region" description="Helical" evidence="6">
    <location>
        <begin position="130"/>
        <end position="152"/>
    </location>
</feature>
<dbReference type="Pfam" id="PF02687">
    <property type="entry name" value="FtsX"/>
    <property type="match status" value="1"/>
</dbReference>
<organism evidence="8 9">
    <name type="scientific">Demequina litorisediminis</name>
    <dbReference type="NCBI Taxonomy" id="1849022"/>
    <lineage>
        <taxon>Bacteria</taxon>
        <taxon>Bacillati</taxon>
        <taxon>Actinomycetota</taxon>
        <taxon>Actinomycetes</taxon>
        <taxon>Micrococcales</taxon>
        <taxon>Demequinaceae</taxon>
        <taxon>Demequina</taxon>
    </lineage>
</organism>
<feature type="domain" description="ABC3 transporter permease C-terminal" evidence="7">
    <location>
        <begin position="518"/>
        <end position="635"/>
    </location>
</feature>
<feature type="transmembrane region" description="Helical" evidence="6">
    <location>
        <begin position="39"/>
        <end position="63"/>
    </location>
</feature>
<keyword evidence="2" id="KW-1003">Cell membrane</keyword>
<evidence type="ECO:0000256" key="3">
    <source>
        <dbReference type="ARBA" id="ARBA00022692"/>
    </source>
</evidence>
<dbReference type="Proteomes" id="UP001157125">
    <property type="component" value="Unassembled WGS sequence"/>
</dbReference>
<evidence type="ECO:0000256" key="1">
    <source>
        <dbReference type="ARBA" id="ARBA00004651"/>
    </source>
</evidence>
<feature type="transmembrane region" description="Helical" evidence="6">
    <location>
        <begin position="568"/>
        <end position="592"/>
    </location>
</feature>
<accession>A0ABQ6IDA2</accession>
<feature type="transmembrane region" description="Helical" evidence="6">
    <location>
        <begin position="100"/>
        <end position="118"/>
    </location>
</feature>
<proteinExistence type="predicted"/>
<feature type="transmembrane region" description="Helical" evidence="6">
    <location>
        <begin position="7"/>
        <end position="27"/>
    </location>
</feature>
<evidence type="ECO:0000259" key="7">
    <source>
        <dbReference type="Pfam" id="PF02687"/>
    </source>
</evidence>
<feature type="transmembrane region" description="Helical" evidence="6">
    <location>
        <begin position="186"/>
        <end position="205"/>
    </location>
</feature>
<name>A0ABQ6IDA2_9MICO</name>
<dbReference type="EMBL" id="BSUN01000001">
    <property type="protein sequence ID" value="GMA35391.1"/>
    <property type="molecule type" value="Genomic_DNA"/>
</dbReference>
<comment type="caution">
    <text evidence="8">The sequence shown here is derived from an EMBL/GenBank/DDBJ whole genome shotgun (WGS) entry which is preliminary data.</text>
</comment>
<feature type="transmembrane region" description="Helical" evidence="6">
    <location>
        <begin position="284"/>
        <end position="307"/>
    </location>
</feature>
<evidence type="ECO:0000313" key="9">
    <source>
        <dbReference type="Proteomes" id="UP001157125"/>
    </source>
</evidence>
<evidence type="ECO:0000256" key="4">
    <source>
        <dbReference type="ARBA" id="ARBA00022989"/>
    </source>
</evidence>
<feature type="transmembrane region" description="Helical" evidence="6">
    <location>
        <begin position="217"/>
        <end position="242"/>
    </location>
</feature>
<reference evidence="9" key="1">
    <citation type="journal article" date="2019" name="Int. J. Syst. Evol. Microbiol.">
        <title>The Global Catalogue of Microorganisms (GCM) 10K type strain sequencing project: providing services to taxonomists for standard genome sequencing and annotation.</title>
        <authorList>
            <consortium name="The Broad Institute Genomics Platform"/>
            <consortium name="The Broad Institute Genome Sequencing Center for Infectious Disease"/>
            <person name="Wu L."/>
            <person name="Ma J."/>
        </authorList>
    </citation>
    <scope>NUCLEOTIDE SEQUENCE [LARGE SCALE GENOMIC DNA]</scope>
    <source>
        <strain evidence="9">NBRC 112299</strain>
    </source>
</reference>
<sequence>MRWVPPVIILVATLLMTAAGPPLWVVWDSGIDDGIYSIFWSYLAVILYAPFLIALMGGTAAAFRGMWISTRRTDLAAELALGSTRRQLVRAHVRAGAREGLAATGIGLGLGAVVAQLGEGFGPGYWDANALWLWLTVFAVGAISLVGAYTLVASWATRGSVAHVASGAPLPRAEARRGRRRTLTKVAVWCVALAVAAGVALWAVGGDTDLEVSGWRMAVTWVASSVLFALLYLAVPGVLAYGGARLGIVSARGLSRAVAAGAQPGGARALAHDALSRPTPMRTAAMLTVVVVMGFSTAMTVLSSGTWGRDAVASDLSPHATVSSVRLDTLAWADGLQTPGWAASLPGDLIADLRSDERLTVLSAGVLTTDPREVPIDAESSETETHQDVLLAVHGSAISALQPDARVALGMGPATEWESWTVGSVGAFAADDSYVQMDGERRETTMYGSTGPWSGVDRDWAESTWGAAPTAALLLYPAGDVPVSDVLADYDLAAVETVTFNPDDLAVYSQSLAQTALVTGCFLLVAIAMVIALAWSSQRLRAKDHATLLALGATPGALRGATALEAGIGVLTAGAAGVVGGAAVGVLLDAFFGTAPHGAGEVLAAVGFTLSVVPWGMLAALVVGAAALAAIGASVIRIRLDRLSPAAQLVEAQKAGLP</sequence>
<evidence type="ECO:0000256" key="2">
    <source>
        <dbReference type="ARBA" id="ARBA00022475"/>
    </source>
</evidence>
<keyword evidence="4 6" id="KW-1133">Transmembrane helix</keyword>
<evidence type="ECO:0000313" key="8">
    <source>
        <dbReference type="EMBL" id="GMA35391.1"/>
    </source>
</evidence>
<feature type="transmembrane region" description="Helical" evidence="6">
    <location>
        <begin position="516"/>
        <end position="535"/>
    </location>
</feature>
<keyword evidence="9" id="KW-1185">Reference proteome</keyword>
<evidence type="ECO:0000256" key="5">
    <source>
        <dbReference type="ARBA" id="ARBA00023136"/>
    </source>
</evidence>
<gene>
    <name evidence="8" type="ORF">GCM10025876_15950</name>
</gene>
<evidence type="ECO:0000256" key="6">
    <source>
        <dbReference type="SAM" id="Phobius"/>
    </source>
</evidence>
<protein>
    <recommendedName>
        <fullName evidence="7">ABC3 transporter permease C-terminal domain-containing protein</fullName>
    </recommendedName>
</protein>
<feature type="transmembrane region" description="Helical" evidence="6">
    <location>
        <begin position="612"/>
        <end position="636"/>
    </location>
</feature>
<keyword evidence="3 6" id="KW-0812">Transmembrane</keyword>